<dbReference type="InterPro" id="IPR052895">
    <property type="entry name" value="HetReg/Transcr_Mod"/>
</dbReference>
<dbReference type="InterPro" id="IPR010730">
    <property type="entry name" value="HET"/>
</dbReference>
<dbReference type="Proteomes" id="UP000295703">
    <property type="component" value="Unassembled WGS sequence"/>
</dbReference>
<feature type="domain" description="Heterokaryon incompatibility" evidence="2">
    <location>
        <begin position="161"/>
        <end position="311"/>
    </location>
</feature>
<accession>A0A4R8RUF3</accession>
<organism evidence="3 4">
    <name type="scientific">Colletotrichum trifolii</name>
    <dbReference type="NCBI Taxonomy" id="5466"/>
    <lineage>
        <taxon>Eukaryota</taxon>
        <taxon>Fungi</taxon>
        <taxon>Dikarya</taxon>
        <taxon>Ascomycota</taxon>
        <taxon>Pezizomycotina</taxon>
        <taxon>Sordariomycetes</taxon>
        <taxon>Hypocreomycetidae</taxon>
        <taxon>Glomerellales</taxon>
        <taxon>Glomerellaceae</taxon>
        <taxon>Colletotrichum</taxon>
        <taxon>Colletotrichum orbiculare species complex</taxon>
    </lineage>
</organism>
<evidence type="ECO:0000256" key="1">
    <source>
        <dbReference type="SAM" id="MobiDB-lite"/>
    </source>
</evidence>
<protein>
    <submittedName>
        <fullName evidence="3">Heterokaryon incompatibility protein 6, OR allele</fullName>
    </submittedName>
</protein>
<gene>
    <name evidence="3" type="ORF">CTRI78_v000811</name>
</gene>
<keyword evidence="4" id="KW-1185">Reference proteome</keyword>
<name>A0A4R8RUF3_COLTR</name>
<dbReference type="Pfam" id="PF06985">
    <property type="entry name" value="HET"/>
    <property type="match status" value="1"/>
</dbReference>
<sequence length="499" mass="55737">MSRWHAECNEPDVVIVGDGDGGSLPYCSNRNRPPDLDALKAAIPASSSNIIPPPDEPLGELNLYWPPTAPYSDMDVSQMSLEASRQESGVATSSPKDCASSKDDNSGPRTPSNIYENRLRPDEFRLLLPRPPPQASPGWEASTTPIHVDLETYGDDRYPEYKTVSYTWGGENADSTPCRPVFVGTHWDVLFQTRNCEEMLRLLQPSRGIRLLWVDAVCINQNDIDERDSQVGKMRFIYSNARRVVVFLGTAVAGPQTNGLATPCPARRRLEDLDITDIGAQLKQKTKSMHRLSLKTIFRMRYFSRIWVVQELLLSKLVIFKIGHVEYIANQLTGDNLGGTVEAAPWIKLIAKGLPRLGSLALSELVTRCQASDPRDMVFGILGLLNSATSWPDDYSLSAKHVMIGFPGHCLLHDEDVRVLSPRPAKGAPGYPSWVNPIRVPSTTTGEREYMDSVKTFEGILHRGIKRDFWGNPQTKYWDVFDLSDSEPIATELRAIKSW</sequence>
<dbReference type="AlphaFoldDB" id="A0A4R8RUF3"/>
<dbReference type="STRING" id="5466.A0A4R8RUF3"/>
<dbReference type="PANTHER" id="PTHR24148:SF81">
    <property type="entry name" value="HETEROKARYON INCOMPATIBILITY DOMAIN-CONTAINING PROTEIN"/>
    <property type="match status" value="1"/>
</dbReference>
<reference evidence="3 4" key="1">
    <citation type="submission" date="2018-12" db="EMBL/GenBank/DDBJ databases">
        <title>Genome sequence and assembly of Colletotrichum trifolii.</title>
        <authorList>
            <person name="Gan P."/>
            <person name="Shirasu K."/>
        </authorList>
    </citation>
    <scope>NUCLEOTIDE SEQUENCE [LARGE SCALE GENOMIC DNA]</scope>
    <source>
        <strain evidence="3 4">543-2</strain>
    </source>
</reference>
<evidence type="ECO:0000313" key="3">
    <source>
        <dbReference type="EMBL" id="TDZ74426.1"/>
    </source>
</evidence>
<evidence type="ECO:0000259" key="2">
    <source>
        <dbReference type="Pfam" id="PF06985"/>
    </source>
</evidence>
<feature type="region of interest" description="Disordered" evidence="1">
    <location>
        <begin position="80"/>
        <end position="116"/>
    </location>
</feature>
<dbReference type="EMBL" id="RYZW01000004">
    <property type="protein sequence ID" value="TDZ74426.1"/>
    <property type="molecule type" value="Genomic_DNA"/>
</dbReference>
<evidence type="ECO:0000313" key="4">
    <source>
        <dbReference type="Proteomes" id="UP000295703"/>
    </source>
</evidence>
<proteinExistence type="predicted"/>
<feature type="compositionally biased region" description="Polar residues" evidence="1">
    <location>
        <begin position="80"/>
        <end position="95"/>
    </location>
</feature>
<comment type="caution">
    <text evidence="3">The sequence shown here is derived from an EMBL/GenBank/DDBJ whole genome shotgun (WGS) entry which is preliminary data.</text>
</comment>
<dbReference type="PANTHER" id="PTHR24148">
    <property type="entry name" value="ANKYRIN REPEAT DOMAIN-CONTAINING PROTEIN 39 HOMOLOG-RELATED"/>
    <property type="match status" value="1"/>
</dbReference>